<dbReference type="Gene3D" id="3.30.420.40">
    <property type="match status" value="2"/>
</dbReference>
<dbReference type="Proteomes" id="UP000465241">
    <property type="component" value="Unassembled WGS sequence"/>
</dbReference>
<sequence length="274" mass="28275">MREPVRQSDTAGSFVQLLDLVADAAQALETRPSAIGVGATGPVDTDHGTIENPYTLPPALNGDVVGIVEAATGTSCVVLNDADAMTLGEYWRGAGAGSRLCVGVTVGTGIGVGVVSNGAVVEGTAGRHAEAGHCIIDPSGPECVCGSRGCWEILSSGTAIGRAMSERTGEHWTGEAVSRAAKAGQPIALEVIDEAAHSFALGLVNVLAFFAPDTIVLGGGVMADWLLMEPVIRHTVSRRKLHGPEHTELRLAQLDWRAGTIGAAHAAMRKRTTL</sequence>
<comment type="caution">
    <text evidence="2">The sequence shown here is derived from an EMBL/GenBank/DDBJ whole genome shotgun (WGS) entry which is preliminary data.</text>
</comment>
<reference evidence="2 3" key="1">
    <citation type="journal article" date="2019" name="Emerg. Microbes Infect.">
        <title>Comprehensive subspecies identification of 175 nontuberculous mycobacteria species based on 7547 genomic profiles.</title>
        <authorList>
            <person name="Matsumoto Y."/>
            <person name="Kinjo T."/>
            <person name="Motooka D."/>
            <person name="Nabeya D."/>
            <person name="Jung N."/>
            <person name="Uechi K."/>
            <person name="Horii T."/>
            <person name="Iida T."/>
            <person name="Fujita J."/>
            <person name="Nakamura S."/>
        </authorList>
    </citation>
    <scope>NUCLEOTIDE SEQUENCE [LARGE SCALE GENOMIC DNA]</scope>
    <source>
        <strain evidence="2 3">JCM 13392</strain>
    </source>
</reference>
<evidence type="ECO:0000313" key="3">
    <source>
        <dbReference type="Proteomes" id="UP000465241"/>
    </source>
</evidence>
<comment type="similarity">
    <text evidence="1">Belongs to the ROK (NagC/XylR) family.</text>
</comment>
<dbReference type="PANTHER" id="PTHR18964">
    <property type="entry name" value="ROK (REPRESSOR, ORF, KINASE) FAMILY"/>
    <property type="match status" value="1"/>
</dbReference>
<accession>A0A7I9WHE6</accession>
<keyword evidence="3" id="KW-1185">Reference proteome</keyword>
<dbReference type="InterPro" id="IPR043129">
    <property type="entry name" value="ATPase_NBD"/>
</dbReference>
<evidence type="ECO:0000313" key="2">
    <source>
        <dbReference type="EMBL" id="GFG56720.1"/>
    </source>
</evidence>
<protein>
    <recommendedName>
        <fullName evidence="4">Glucokinase</fullName>
    </recommendedName>
</protein>
<dbReference type="SUPFAM" id="SSF53067">
    <property type="entry name" value="Actin-like ATPase domain"/>
    <property type="match status" value="1"/>
</dbReference>
<organism evidence="2 3">
    <name type="scientific">Mycolicibacterium murale</name>
    <dbReference type="NCBI Taxonomy" id="182220"/>
    <lineage>
        <taxon>Bacteria</taxon>
        <taxon>Bacillati</taxon>
        <taxon>Actinomycetota</taxon>
        <taxon>Actinomycetes</taxon>
        <taxon>Mycobacteriales</taxon>
        <taxon>Mycobacteriaceae</taxon>
        <taxon>Mycolicibacterium</taxon>
    </lineage>
</organism>
<gene>
    <name evidence="2" type="ORF">MMUR_08560</name>
</gene>
<evidence type="ECO:0008006" key="4">
    <source>
        <dbReference type="Google" id="ProtNLM"/>
    </source>
</evidence>
<proteinExistence type="inferred from homology"/>
<dbReference type="InterPro" id="IPR049874">
    <property type="entry name" value="ROK_cs"/>
</dbReference>
<dbReference type="Pfam" id="PF00480">
    <property type="entry name" value="ROK"/>
    <property type="match status" value="1"/>
</dbReference>
<dbReference type="EMBL" id="BLKT01000003">
    <property type="protein sequence ID" value="GFG56720.1"/>
    <property type="molecule type" value="Genomic_DNA"/>
</dbReference>
<dbReference type="InterPro" id="IPR000600">
    <property type="entry name" value="ROK"/>
</dbReference>
<name>A0A7I9WHE6_9MYCO</name>
<dbReference type="PANTHER" id="PTHR18964:SF149">
    <property type="entry name" value="BIFUNCTIONAL UDP-N-ACETYLGLUCOSAMINE 2-EPIMERASE_N-ACETYLMANNOSAMINE KINASE"/>
    <property type="match status" value="1"/>
</dbReference>
<dbReference type="AlphaFoldDB" id="A0A7I9WHE6"/>
<evidence type="ECO:0000256" key="1">
    <source>
        <dbReference type="ARBA" id="ARBA00006479"/>
    </source>
</evidence>
<dbReference type="PROSITE" id="PS01125">
    <property type="entry name" value="ROK"/>
    <property type="match status" value="1"/>
</dbReference>